<evidence type="ECO:0000313" key="10">
    <source>
        <dbReference type="Proteomes" id="UP001595916"/>
    </source>
</evidence>
<dbReference type="Gene3D" id="1.10.3720.10">
    <property type="entry name" value="MetI-like"/>
    <property type="match status" value="1"/>
</dbReference>
<name>A0ABV9QJZ2_9FIRM</name>
<sequence>MKDRKTGLGKMLVFLLLSIYAIMIIYPLIWMVLSGFKDNQGLFLNTWALPEEYLWQNYAKAWRNGIGKYFFNSVYVTSWSVVLTLFISTCCAFALSRLEFKGQKFLLIFIVGGLMLSPQVSLVSLYKMLQKLHIYNTHWALIVPYVAYRIPFTTFLIRSYMISLPREIEDSAYIDGCSTWKVFAKIIVPMCKPILATASLFTAMSCWNEFMFALVFIESDSLRTIPVGMMNLRSSLSTEWTVLLAGLTLSVLPMVLLYLVFQKQFIRGITSGGVKG</sequence>
<evidence type="ECO:0000256" key="7">
    <source>
        <dbReference type="RuleBase" id="RU363032"/>
    </source>
</evidence>
<feature type="transmembrane region" description="Helical" evidence="7">
    <location>
        <begin position="12"/>
        <end position="33"/>
    </location>
</feature>
<dbReference type="CDD" id="cd06261">
    <property type="entry name" value="TM_PBP2"/>
    <property type="match status" value="1"/>
</dbReference>
<dbReference type="InterPro" id="IPR000515">
    <property type="entry name" value="MetI-like"/>
</dbReference>
<dbReference type="Proteomes" id="UP001595916">
    <property type="component" value="Unassembled WGS sequence"/>
</dbReference>
<comment type="similarity">
    <text evidence="7">Belongs to the binding-protein-dependent transport system permease family.</text>
</comment>
<dbReference type="RefSeq" id="WP_379787732.1">
    <property type="nucleotide sequence ID" value="NZ_JBHSHL010000014.1"/>
</dbReference>
<evidence type="ECO:0000256" key="5">
    <source>
        <dbReference type="ARBA" id="ARBA00022989"/>
    </source>
</evidence>
<evidence type="ECO:0000313" key="9">
    <source>
        <dbReference type="EMBL" id="MFC4804234.1"/>
    </source>
</evidence>
<dbReference type="Pfam" id="PF00528">
    <property type="entry name" value="BPD_transp_1"/>
    <property type="match status" value="1"/>
</dbReference>
<evidence type="ECO:0000256" key="2">
    <source>
        <dbReference type="ARBA" id="ARBA00022448"/>
    </source>
</evidence>
<organism evidence="9 10">
    <name type="scientific">Filifactor villosus</name>
    <dbReference type="NCBI Taxonomy" id="29374"/>
    <lineage>
        <taxon>Bacteria</taxon>
        <taxon>Bacillati</taxon>
        <taxon>Bacillota</taxon>
        <taxon>Clostridia</taxon>
        <taxon>Peptostreptococcales</taxon>
        <taxon>Filifactoraceae</taxon>
        <taxon>Filifactor</taxon>
    </lineage>
</organism>
<protein>
    <submittedName>
        <fullName evidence="9">Carbohydrate ABC transporter permease</fullName>
    </submittedName>
</protein>
<comment type="caution">
    <text evidence="9">The sequence shown here is derived from an EMBL/GenBank/DDBJ whole genome shotgun (WGS) entry which is preliminary data.</text>
</comment>
<feature type="domain" description="ABC transmembrane type-1" evidence="8">
    <location>
        <begin position="70"/>
        <end position="261"/>
    </location>
</feature>
<evidence type="ECO:0000259" key="8">
    <source>
        <dbReference type="PROSITE" id="PS50928"/>
    </source>
</evidence>
<reference evidence="10" key="1">
    <citation type="journal article" date="2019" name="Int. J. Syst. Evol. Microbiol.">
        <title>The Global Catalogue of Microorganisms (GCM) 10K type strain sequencing project: providing services to taxonomists for standard genome sequencing and annotation.</title>
        <authorList>
            <consortium name="The Broad Institute Genomics Platform"/>
            <consortium name="The Broad Institute Genome Sequencing Center for Infectious Disease"/>
            <person name="Wu L."/>
            <person name="Ma J."/>
        </authorList>
    </citation>
    <scope>NUCLEOTIDE SEQUENCE [LARGE SCALE GENOMIC DNA]</scope>
    <source>
        <strain evidence="10">CCUG 46385</strain>
    </source>
</reference>
<proteinExistence type="inferred from homology"/>
<dbReference type="SUPFAM" id="SSF161098">
    <property type="entry name" value="MetI-like"/>
    <property type="match status" value="1"/>
</dbReference>
<evidence type="ECO:0000256" key="4">
    <source>
        <dbReference type="ARBA" id="ARBA00022692"/>
    </source>
</evidence>
<keyword evidence="4 7" id="KW-0812">Transmembrane</keyword>
<dbReference type="PANTHER" id="PTHR43744:SF12">
    <property type="entry name" value="ABC TRANSPORTER PERMEASE PROTEIN MG189-RELATED"/>
    <property type="match status" value="1"/>
</dbReference>
<keyword evidence="5 7" id="KW-1133">Transmembrane helix</keyword>
<dbReference type="PROSITE" id="PS50928">
    <property type="entry name" value="ABC_TM1"/>
    <property type="match status" value="1"/>
</dbReference>
<accession>A0ABV9QJZ2</accession>
<keyword evidence="2 7" id="KW-0813">Transport</keyword>
<keyword evidence="10" id="KW-1185">Reference proteome</keyword>
<gene>
    <name evidence="9" type="ORF">ACFO4R_03985</name>
</gene>
<feature type="transmembrane region" description="Helical" evidence="7">
    <location>
        <begin position="79"/>
        <end position="98"/>
    </location>
</feature>
<dbReference type="InterPro" id="IPR035906">
    <property type="entry name" value="MetI-like_sf"/>
</dbReference>
<keyword evidence="3" id="KW-1003">Cell membrane</keyword>
<evidence type="ECO:0000256" key="3">
    <source>
        <dbReference type="ARBA" id="ARBA00022475"/>
    </source>
</evidence>
<evidence type="ECO:0000256" key="6">
    <source>
        <dbReference type="ARBA" id="ARBA00023136"/>
    </source>
</evidence>
<feature type="transmembrane region" description="Helical" evidence="7">
    <location>
        <begin position="105"/>
        <end position="126"/>
    </location>
</feature>
<dbReference type="PANTHER" id="PTHR43744">
    <property type="entry name" value="ABC TRANSPORTER PERMEASE PROTEIN MG189-RELATED-RELATED"/>
    <property type="match status" value="1"/>
</dbReference>
<feature type="transmembrane region" description="Helical" evidence="7">
    <location>
        <begin position="138"/>
        <end position="157"/>
    </location>
</feature>
<feature type="transmembrane region" description="Helical" evidence="7">
    <location>
        <begin position="240"/>
        <end position="261"/>
    </location>
</feature>
<keyword evidence="6 7" id="KW-0472">Membrane</keyword>
<evidence type="ECO:0000256" key="1">
    <source>
        <dbReference type="ARBA" id="ARBA00004651"/>
    </source>
</evidence>
<comment type="subcellular location">
    <subcellularLocation>
        <location evidence="1 7">Cell membrane</location>
        <topology evidence="1 7">Multi-pass membrane protein</topology>
    </subcellularLocation>
</comment>
<dbReference type="EMBL" id="JBHSHL010000014">
    <property type="protein sequence ID" value="MFC4804234.1"/>
    <property type="molecule type" value="Genomic_DNA"/>
</dbReference>